<dbReference type="EMBL" id="JAOTEN010000001">
    <property type="protein sequence ID" value="MCU7613226.1"/>
    <property type="molecule type" value="Genomic_DNA"/>
</dbReference>
<proteinExistence type="predicted"/>
<keyword evidence="3" id="KW-1185">Reference proteome</keyword>
<organism evidence="2 3">
    <name type="scientific">Chryseobacterium gilvum</name>
    <dbReference type="NCBI Taxonomy" id="2976534"/>
    <lineage>
        <taxon>Bacteria</taxon>
        <taxon>Pseudomonadati</taxon>
        <taxon>Bacteroidota</taxon>
        <taxon>Flavobacteriia</taxon>
        <taxon>Flavobacteriales</taxon>
        <taxon>Weeksellaceae</taxon>
        <taxon>Chryseobacterium group</taxon>
        <taxon>Chryseobacterium</taxon>
    </lineage>
</organism>
<protein>
    <submittedName>
        <fullName evidence="2">Uncharacterized protein</fullName>
    </submittedName>
</protein>
<sequence>MKKILVCLTFISVTFAKAQTGNVGISTSTPKQNLSLGDDDSGLQENAENVLSIVTSGQNRIKIMDNGFIGINNENPTRILDLNTENDFLKLQNPKDYTAATQDFLVYNPATGEINKTTIKNYAGQVLRVPLVSNNYPVSGSDYFVSFNTAGNAIPSPVGLGTFPNYTNTISDDFTTFPVTVNSGNITGFLPGTYKITLRFAGTFLNGSDNQRIDMGMEYSTNGTTWVDYSYNEGIISNWSNSATKTGYYRDVIKFTGAVNFIRFKFKVYDNQFNMDGAPSNLYRNVLIIERL</sequence>
<comment type="caution">
    <text evidence="2">The sequence shown here is derived from an EMBL/GenBank/DDBJ whole genome shotgun (WGS) entry which is preliminary data.</text>
</comment>
<accession>A0ABT2VTA5</accession>
<feature type="chain" id="PRO_5047372122" evidence="1">
    <location>
        <begin position="19"/>
        <end position="292"/>
    </location>
</feature>
<keyword evidence="1" id="KW-0732">Signal</keyword>
<dbReference type="RefSeq" id="WP_262989073.1">
    <property type="nucleotide sequence ID" value="NZ_JAOTEN010000001.1"/>
</dbReference>
<evidence type="ECO:0000313" key="3">
    <source>
        <dbReference type="Proteomes" id="UP001208114"/>
    </source>
</evidence>
<evidence type="ECO:0000256" key="1">
    <source>
        <dbReference type="SAM" id="SignalP"/>
    </source>
</evidence>
<name>A0ABT2VTA5_9FLAO</name>
<feature type="signal peptide" evidence="1">
    <location>
        <begin position="1"/>
        <end position="18"/>
    </location>
</feature>
<reference evidence="3" key="1">
    <citation type="submission" date="2023-07" db="EMBL/GenBank/DDBJ databases">
        <title>Chryseobacterium sp. GMJ5 Genome sequencing and assembly.</title>
        <authorList>
            <person name="Jung Y."/>
        </authorList>
    </citation>
    <scope>NUCLEOTIDE SEQUENCE [LARGE SCALE GENOMIC DNA]</scope>
    <source>
        <strain evidence="3">GMJ5</strain>
    </source>
</reference>
<gene>
    <name evidence="2" type="ORF">N0B16_02155</name>
</gene>
<dbReference type="Proteomes" id="UP001208114">
    <property type="component" value="Unassembled WGS sequence"/>
</dbReference>
<evidence type="ECO:0000313" key="2">
    <source>
        <dbReference type="EMBL" id="MCU7613226.1"/>
    </source>
</evidence>